<keyword evidence="2" id="KW-0539">Nucleus</keyword>
<dbReference type="SUPFAM" id="SSF54928">
    <property type="entry name" value="RNA-binding domain, RBD"/>
    <property type="match status" value="1"/>
</dbReference>
<dbReference type="PROSITE" id="PS50102">
    <property type="entry name" value="RRM"/>
    <property type="match status" value="1"/>
</dbReference>
<evidence type="ECO:0000313" key="6">
    <source>
        <dbReference type="Ensembl" id="ENSNNAP00000010040.1"/>
    </source>
</evidence>
<evidence type="ECO:0000313" key="7">
    <source>
        <dbReference type="Proteomes" id="UP000694559"/>
    </source>
</evidence>
<dbReference type="Ensembl" id="ENSNNAT00000010516.1">
    <property type="protein sequence ID" value="ENSNNAP00000010040.1"/>
    <property type="gene ID" value="ENSNNAG00000006688.1"/>
</dbReference>
<evidence type="ECO:0000256" key="3">
    <source>
        <dbReference type="PROSITE-ProRule" id="PRU00176"/>
    </source>
</evidence>
<evidence type="ECO:0000256" key="2">
    <source>
        <dbReference type="ARBA" id="ARBA00023242"/>
    </source>
</evidence>
<reference evidence="6" key="1">
    <citation type="submission" date="2025-08" db="UniProtKB">
        <authorList>
            <consortium name="Ensembl"/>
        </authorList>
    </citation>
    <scope>IDENTIFICATION</scope>
</reference>
<sequence length="140" mass="16333">NRPAFYMRSSWERIQMTLFASCSTDSSVCPWRGSLEKRDSPNEHLGFPGDGDYRDQDYRTEQEEEEQKASSIIMLRMLPQSATESDIRAQLQAHGFQPREVRLMRNKASGQSRGFAFVEFNHLQDATRWMEANQVMTSRY</sequence>
<dbReference type="GeneTree" id="ENSGT00940000160369"/>
<reference evidence="6" key="2">
    <citation type="submission" date="2025-09" db="UniProtKB">
        <authorList>
            <consortium name="Ensembl"/>
        </authorList>
    </citation>
    <scope>IDENTIFICATION</scope>
</reference>
<dbReference type="GO" id="GO:0005634">
    <property type="term" value="C:nucleus"/>
    <property type="evidence" value="ECO:0007669"/>
    <property type="project" value="UniProtKB-SubCell"/>
</dbReference>
<dbReference type="GO" id="GO:0000398">
    <property type="term" value="P:mRNA splicing, via spliceosome"/>
    <property type="evidence" value="ECO:0007669"/>
    <property type="project" value="TreeGrafter"/>
</dbReference>
<feature type="domain" description="RRM" evidence="5">
    <location>
        <begin position="71"/>
        <end position="140"/>
    </location>
</feature>
<dbReference type="GO" id="GO:0003723">
    <property type="term" value="F:RNA binding"/>
    <property type="evidence" value="ECO:0007669"/>
    <property type="project" value="UniProtKB-UniRule"/>
</dbReference>
<dbReference type="OrthoDB" id="29221at2759"/>
<dbReference type="InterPro" id="IPR000504">
    <property type="entry name" value="RRM_dom"/>
</dbReference>
<evidence type="ECO:0000259" key="5">
    <source>
        <dbReference type="PROSITE" id="PS50102"/>
    </source>
</evidence>
<dbReference type="Pfam" id="PF00076">
    <property type="entry name" value="RRM_1"/>
    <property type="match status" value="1"/>
</dbReference>
<accession>A0A8C6X7K7</accession>
<keyword evidence="7" id="KW-1185">Reference proteome</keyword>
<dbReference type="PANTHER" id="PTHR13948:SF4">
    <property type="entry name" value="RNA-BINDING PROTEIN 10"/>
    <property type="match status" value="1"/>
</dbReference>
<protein>
    <recommendedName>
        <fullName evidence="5">RRM domain-containing protein</fullName>
    </recommendedName>
</protein>
<evidence type="ECO:0000256" key="1">
    <source>
        <dbReference type="ARBA" id="ARBA00004123"/>
    </source>
</evidence>
<dbReference type="InterPro" id="IPR035979">
    <property type="entry name" value="RBD_domain_sf"/>
</dbReference>
<feature type="region of interest" description="Disordered" evidence="4">
    <location>
        <begin position="33"/>
        <end position="66"/>
    </location>
</feature>
<feature type="compositionally biased region" description="Basic and acidic residues" evidence="4">
    <location>
        <begin position="51"/>
        <end position="61"/>
    </location>
</feature>
<proteinExistence type="predicted"/>
<comment type="subcellular location">
    <subcellularLocation>
        <location evidence="1">Nucleus</location>
    </subcellularLocation>
</comment>
<keyword evidence="3" id="KW-0694">RNA-binding</keyword>
<dbReference type="FunFam" id="3.30.70.330:FF:000110">
    <property type="entry name" value="RNA-binding protein 10 isoform X1"/>
    <property type="match status" value="1"/>
</dbReference>
<name>A0A8C6X7K7_NAJNA</name>
<dbReference type="PANTHER" id="PTHR13948">
    <property type="entry name" value="RNA-BINDING PROTEIN"/>
    <property type="match status" value="1"/>
</dbReference>
<organism evidence="6 7">
    <name type="scientific">Naja naja</name>
    <name type="common">Indian cobra</name>
    <dbReference type="NCBI Taxonomy" id="35670"/>
    <lineage>
        <taxon>Eukaryota</taxon>
        <taxon>Metazoa</taxon>
        <taxon>Chordata</taxon>
        <taxon>Craniata</taxon>
        <taxon>Vertebrata</taxon>
        <taxon>Euteleostomi</taxon>
        <taxon>Lepidosauria</taxon>
        <taxon>Squamata</taxon>
        <taxon>Bifurcata</taxon>
        <taxon>Unidentata</taxon>
        <taxon>Episquamata</taxon>
        <taxon>Toxicofera</taxon>
        <taxon>Serpentes</taxon>
        <taxon>Colubroidea</taxon>
        <taxon>Elapidae</taxon>
        <taxon>Elapinae</taxon>
        <taxon>Naja</taxon>
    </lineage>
</organism>
<dbReference type="AlphaFoldDB" id="A0A8C6X7K7"/>
<dbReference type="InterPro" id="IPR012677">
    <property type="entry name" value="Nucleotide-bd_a/b_plait_sf"/>
</dbReference>
<dbReference type="SMART" id="SM00360">
    <property type="entry name" value="RRM"/>
    <property type="match status" value="1"/>
</dbReference>
<dbReference type="Proteomes" id="UP000694559">
    <property type="component" value="Unplaced"/>
</dbReference>
<dbReference type="Gene3D" id="3.30.70.330">
    <property type="match status" value="1"/>
</dbReference>
<evidence type="ECO:0000256" key="4">
    <source>
        <dbReference type="SAM" id="MobiDB-lite"/>
    </source>
</evidence>